<gene>
    <name evidence="2" type="ORF">H4R34_004340</name>
</gene>
<dbReference type="Proteomes" id="UP001151582">
    <property type="component" value="Unassembled WGS sequence"/>
</dbReference>
<name>A0A9W8B0S7_9FUNG</name>
<dbReference type="AlphaFoldDB" id="A0A9W8B0S7"/>
<proteinExistence type="predicted"/>
<comment type="caution">
    <text evidence="2">The sequence shown here is derived from an EMBL/GenBank/DDBJ whole genome shotgun (WGS) entry which is preliminary data.</text>
</comment>
<evidence type="ECO:0000313" key="3">
    <source>
        <dbReference type="Proteomes" id="UP001151582"/>
    </source>
</evidence>
<sequence length="87" mass="9406">MSHAAPAQNPSAPAQPPAGMLPKKNYIHVLQSRTNLRSPTDKMVSPCTRKLGSRHLNSKSIKPKSLTDSFVQAKSNLNPNPVPAQSH</sequence>
<organism evidence="2 3">
    <name type="scientific">Dimargaris verticillata</name>
    <dbReference type="NCBI Taxonomy" id="2761393"/>
    <lineage>
        <taxon>Eukaryota</taxon>
        <taxon>Fungi</taxon>
        <taxon>Fungi incertae sedis</taxon>
        <taxon>Zoopagomycota</taxon>
        <taxon>Kickxellomycotina</taxon>
        <taxon>Dimargaritomycetes</taxon>
        <taxon>Dimargaritales</taxon>
        <taxon>Dimargaritaceae</taxon>
        <taxon>Dimargaris</taxon>
    </lineage>
</organism>
<evidence type="ECO:0000313" key="2">
    <source>
        <dbReference type="EMBL" id="KAJ1975425.1"/>
    </source>
</evidence>
<dbReference type="OrthoDB" id="5578329at2759"/>
<feature type="region of interest" description="Disordered" evidence="1">
    <location>
        <begin position="1"/>
        <end position="21"/>
    </location>
</feature>
<reference evidence="2" key="1">
    <citation type="submission" date="2022-07" db="EMBL/GenBank/DDBJ databases">
        <title>Phylogenomic reconstructions and comparative analyses of Kickxellomycotina fungi.</title>
        <authorList>
            <person name="Reynolds N.K."/>
            <person name="Stajich J.E."/>
            <person name="Barry K."/>
            <person name="Grigoriev I.V."/>
            <person name="Crous P."/>
            <person name="Smith M.E."/>
        </authorList>
    </citation>
    <scope>NUCLEOTIDE SEQUENCE</scope>
    <source>
        <strain evidence="2">RSA 567</strain>
    </source>
</reference>
<dbReference type="InterPro" id="IPR007727">
    <property type="entry name" value="Spo12"/>
</dbReference>
<evidence type="ECO:0000256" key="1">
    <source>
        <dbReference type="SAM" id="MobiDB-lite"/>
    </source>
</evidence>
<protein>
    <submittedName>
        <fullName evidence="2">Uncharacterized protein</fullName>
    </submittedName>
</protein>
<feature type="compositionally biased region" description="Low complexity" evidence="1">
    <location>
        <begin position="1"/>
        <end position="12"/>
    </location>
</feature>
<keyword evidence="3" id="KW-1185">Reference proteome</keyword>
<accession>A0A9W8B0S7</accession>
<dbReference type="Pfam" id="PF05032">
    <property type="entry name" value="Spo12"/>
    <property type="match status" value="1"/>
</dbReference>
<dbReference type="EMBL" id="JANBQB010000528">
    <property type="protein sequence ID" value="KAJ1975425.1"/>
    <property type="molecule type" value="Genomic_DNA"/>
</dbReference>
<feature type="region of interest" description="Disordered" evidence="1">
    <location>
        <begin position="35"/>
        <end position="65"/>
    </location>
</feature>